<organism evidence="1">
    <name type="scientific">Anopheles darlingi</name>
    <name type="common">Mosquito</name>
    <dbReference type="NCBI Taxonomy" id="43151"/>
    <lineage>
        <taxon>Eukaryota</taxon>
        <taxon>Metazoa</taxon>
        <taxon>Ecdysozoa</taxon>
        <taxon>Arthropoda</taxon>
        <taxon>Hexapoda</taxon>
        <taxon>Insecta</taxon>
        <taxon>Pterygota</taxon>
        <taxon>Neoptera</taxon>
        <taxon>Endopterygota</taxon>
        <taxon>Diptera</taxon>
        <taxon>Nematocera</taxon>
        <taxon>Culicoidea</taxon>
        <taxon>Culicidae</taxon>
        <taxon>Anophelinae</taxon>
        <taxon>Anopheles</taxon>
    </lineage>
</organism>
<dbReference type="EMBL" id="GGFL01014185">
    <property type="protein sequence ID" value="MBW78363.1"/>
    <property type="molecule type" value="Transcribed_RNA"/>
</dbReference>
<proteinExistence type="predicted"/>
<reference evidence="1" key="1">
    <citation type="submission" date="2018-01" db="EMBL/GenBank/DDBJ databases">
        <title>An insight into the sialome of Amazonian anophelines.</title>
        <authorList>
            <person name="Ribeiro J.M."/>
            <person name="Scarpassa V."/>
            <person name="Calvo E."/>
        </authorList>
    </citation>
    <scope>NUCLEOTIDE SEQUENCE</scope>
</reference>
<name>A0A2M4DLC7_ANODA</name>
<accession>A0A2M4DLC7</accession>
<protein>
    <submittedName>
        <fullName evidence="1">Putative secreted protein</fullName>
    </submittedName>
</protein>
<dbReference type="AlphaFoldDB" id="A0A2M4DLC7"/>
<evidence type="ECO:0000313" key="1">
    <source>
        <dbReference type="EMBL" id="MBW78363.1"/>
    </source>
</evidence>
<sequence>MASASTVVSCEAVCVCLCGLRALDKCVPISSSPPGCSGVRAYRGGGNDRLCCSLSLSLFLSNPTVQQLRVNTAPALHIRLRKL</sequence>